<protein>
    <recommendedName>
        <fullName evidence="3">Nitroreductase domain-containing protein</fullName>
    </recommendedName>
</protein>
<dbReference type="Proteomes" id="UP000093943">
    <property type="component" value="Unassembled WGS sequence"/>
</dbReference>
<gene>
    <name evidence="1" type="ORF">A5710_03830</name>
</gene>
<dbReference type="InterPro" id="IPR000415">
    <property type="entry name" value="Nitroreductase-like"/>
</dbReference>
<evidence type="ECO:0008006" key="3">
    <source>
        <dbReference type="Google" id="ProtNLM"/>
    </source>
</evidence>
<reference evidence="2" key="1">
    <citation type="submission" date="2016-06" db="EMBL/GenBank/DDBJ databases">
        <authorList>
            <person name="Sutton G."/>
            <person name="Brinkac L."/>
            <person name="Sanka R."/>
            <person name="Adams M."/>
            <person name="Lau E."/>
            <person name="Sam S."/>
            <person name="Sreng N."/>
            <person name="Him V."/>
            <person name="Kerleguer A."/>
            <person name="Cheng S."/>
        </authorList>
    </citation>
    <scope>NUCLEOTIDE SEQUENCE [LARGE SCALE GENOMIC DNA]</scope>
    <source>
        <strain evidence="2">E1876</strain>
    </source>
</reference>
<dbReference type="EMBL" id="LZKG01000103">
    <property type="protein sequence ID" value="OBI28453.1"/>
    <property type="molecule type" value="Genomic_DNA"/>
</dbReference>
<evidence type="ECO:0000313" key="1">
    <source>
        <dbReference type="EMBL" id="OBI28453.1"/>
    </source>
</evidence>
<evidence type="ECO:0000313" key="2">
    <source>
        <dbReference type="Proteomes" id="UP000093943"/>
    </source>
</evidence>
<dbReference type="PANTHER" id="PTHR23026:SF123">
    <property type="entry name" value="NAD(P)H NITROREDUCTASE RV3131-RELATED"/>
    <property type="match status" value="1"/>
</dbReference>
<proteinExistence type="predicted"/>
<accession>A0A1A2P311</accession>
<dbReference type="PANTHER" id="PTHR23026">
    <property type="entry name" value="NADPH NITROREDUCTASE"/>
    <property type="match status" value="1"/>
</dbReference>
<dbReference type="GO" id="GO:0016491">
    <property type="term" value="F:oxidoreductase activity"/>
    <property type="evidence" value="ECO:0007669"/>
    <property type="project" value="InterPro"/>
</dbReference>
<dbReference type="InterPro" id="IPR050627">
    <property type="entry name" value="Nitroreductase/BluB"/>
</dbReference>
<name>A0A1A2P311_MYCSD</name>
<organism evidence="1 2">
    <name type="scientific">Mycolicibacter sinensis (strain JDM601)</name>
    <name type="common">Mycobacterium sinense</name>
    <dbReference type="NCBI Taxonomy" id="875328"/>
    <lineage>
        <taxon>Bacteria</taxon>
        <taxon>Bacillati</taxon>
        <taxon>Actinomycetota</taxon>
        <taxon>Actinomycetes</taxon>
        <taxon>Mycobacteriales</taxon>
        <taxon>Mycobacteriaceae</taxon>
        <taxon>Mycolicibacter</taxon>
    </lineage>
</organism>
<dbReference type="SUPFAM" id="SSF55469">
    <property type="entry name" value="FMN-dependent nitroreductase-like"/>
    <property type="match status" value="1"/>
</dbReference>
<comment type="caution">
    <text evidence="1">The sequence shown here is derived from an EMBL/GenBank/DDBJ whole genome shotgun (WGS) entry which is preliminary data.</text>
</comment>
<dbReference type="AlphaFoldDB" id="A0A1A2P311"/>
<sequence>MPRTDRLPFLSTATDNPANALACGEALSTVLRECTMAGLGTCPVTHLTEVPTARAMLAALAGCEDLPQVLIRVGGTPALEQTPAPTPRRPLAAVLELKY</sequence>
<dbReference type="Gene3D" id="3.40.109.10">
    <property type="entry name" value="NADH Oxidase"/>
    <property type="match status" value="1"/>
</dbReference>